<dbReference type="InterPro" id="IPR036890">
    <property type="entry name" value="HATPase_C_sf"/>
</dbReference>
<dbReference type="PANTHER" id="PTHR43711">
    <property type="entry name" value="TWO-COMPONENT HISTIDINE KINASE"/>
    <property type="match status" value="1"/>
</dbReference>
<dbReference type="EC" id="2.7.13.3" evidence="3"/>
<dbReference type="FunFam" id="3.30.565.10:FF:000006">
    <property type="entry name" value="Sensor histidine kinase WalK"/>
    <property type="match status" value="1"/>
</dbReference>
<keyword evidence="10" id="KW-0902">Two-component regulatory system</keyword>
<evidence type="ECO:0000256" key="7">
    <source>
        <dbReference type="ARBA" id="ARBA00022692"/>
    </source>
</evidence>
<dbReference type="PRINTS" id="PR00344">
    <property type="entry name" value="BCTRLSENSOR"/>
</dbReference>
<evidence type="ECO:0000256" key="5">
    <source>
        <dbReference type="ARBA" id="ARBA00022553"/>
    </source>
</evidence>
<feature type="transmembrane region" description="Helical" evidence="14">
    <location>
        <begin position="216"/>
        <end position="235"/>
    </location>
</feature>
<evidence type="ECO:0000256" key="11">
    <source>
        <dbReference type="ARBA" id="ARBA00023136"/>
    </source>
</evidence>
<dbReference type="PANTHER" id="PTHR43711:SF1">
    <property type="entry name" value="HISTIDINE KINASE 1"/>
    <property type="match status" value="1"/>
</dbReference>
<feature type="transmembrane region" description="Helical" evidence="14">
    <location>
        <begin position="115"/>
        <end position="141"/>
    </location>
</feature>
<dbReference type="SUPFAM" id="SSF47384">
    <property type="entry name" value="Homodimeric domain of signal transducing histidine kinase"/>
    <property type="match status" value="1"/>
</dbReference>
<dbReference type="Gene3D" id="6.10.340.10">
    <property type="match status" value="1"/>
</dbReference>
<dbReference type="CDD" id="cd12914">
    <property type="entry name" value="PDC1_DGC_like"/>
    <property type="match status" value="1"/>
</dbReference>
<dbReference type="InterPro" id="IPR003594">
    <property type="entry name" value="HATPase_dom"/>
</dbReference>
<evidence type="ECO:0000313" key="17">
    <source>
        <dbReference type="EMBL" id="EAU69512.1"/>
    </source>
</evidence>
<dbReference type="Proteomes" id="UP000032702">
    <property type="component" value="Unassembled WGS sequence"/>
</dbReference>
<dbReference type="Pfam" id="PF02518">
    <property type="entry name" value="HATPase_c"/>
    <property type="match status" value="1"/>
</dbReference>
<dbReference type="SMART" id="SM00304">
    <property type="entry name" value="HAMP"/>
    <property type="match status" value="1"/>
</dbReference>
<keyword evidence="9 14" id="KW-1133">Transmembrane helix</keyword>
<dbReference type="SMART" id="SM00388">
    <property type="entry name" value="HisKA"/>
    <property type="match status" value="1"/>
</dbReference>
<dbReference type="CDD" id="cd00075">
    <property type="entry name" value="HATPase"/>
    <property type="match status" value="1"/>
</dbReference>
<comment type="subcellular location">
    <subcellularLocation>
        <location evidence="2">Cell membrane</location>
        <topology evidence="2">Multi-pass membrane protein</topology>
    </subcellularLocation>
</comment>
<dbReference type="SMART" id="SM00387">
    <property type="entry name" value="HATPase_c"/>
    <property type="match status" value="1"/>
</dbReference>
<keyword evidence="6" id="KW-0808">Transferase</keyword>
<feature type="domain" description="HAMP" evidence="16">
    <location>
        <begin position="561"/>
        <end position="613"/>
    </location>
</feature>
<dbReference type="InterPro" id="IPR004358">
    <property type="entry name" value="Sig_transdc_His_kin-like_C"/>
</dbReference>
<evidence type="ECO:0000256" key="2">
    <source>
        <dbReference type="ARBA" id="ARBA00004651"/>
    </source>
</evidence>
<gene>
    <name evidence="17" type="ORF">STIAU_2035</name>
</gene>
<dbReference type="Gene3D" id="1.10.287.130">
    <property type="match status" value="1"/>
</dbReference>
<evidence type="ECO:0000256" key="14">
    <source>
        <dbReference type="SAM" id="Phobius"/>
    </source>
</evidence>
<reference evidence="17 18" key="1">
    <citation type="submission" date="2006-04" db="EMBL/GenBank/DDBJ databases">
        <authorList>
            <person name="Nierman W.C."/>
        </authorList>
    </citation>
    <scope>NUCLEOTIDE SEQUENCE [LARGE SCALE GENOMIC DNA]</scope>
    <source>
        <strain evidence="17 18">DW4/3-1</strain>
    </source>
</reference>
<evidence type="ECO:0000259" key="15">
    <source>
        <dbReference type="PROSITE" id="PS50109"/>
    </source>
</evidence>
<dbReference type="Pfam" id="PF00512">
    <property type="entry name" value="HisKA"/>
    <property type="match status" value="1"/>
</dbReference>
<sequence>MGARDCSRWNLPRFLVILIALAFPMDAKPRELSPLIRVRVDQVAAAFGLLVGITMVYVPYEFGARVFQPIYPSIRLLGVAFLVGSAMMIAAMLYSDWPAWFGWLGRALFLAPLAIYWWTASVIFRGLTGGILYPLMSACLIMESLPRWRERPLMPGFLTAVALSFGVLLLLGPSQTSPTLSAGLKQVTLPVALLFLGSGGLLAVGRLRRQPTLDRLAIGVLCALFAILAVILGAASSWTGMELYMVLSLACLLLVFLRRQPQPSGVRWRLFRGMAFASVLPIIAVGALASVLAQKAIERELRGKAQQAVLAEAAWLEQSASMARALVSLQVQDPSLQDWARSREKAALYKRFELLERSSGQFDEVWMLDGRGDVVLSSPKTGPVQGNFSHRDYFQGAKASNQVYLSEPFLNAAGIPAVVFSSQVPAGGQDPSVFVGGVSLLRLGHQATLTSRSYHVEIFDKRDGRLLRETEHGEVLTRAPILSFVKEGALSTDEGILETFDASGQRLLIAHAQVPDTPWTVVVVSRLRQAFAPVTRLSAIVVAVALLAGAIALLLSRWVGQDVAQRLEALRDGFAALKTLSLGQPVPARGDDEVAQLTAGFNEMAARIEQTQKELREAITLRDQFLSMASHELRTPLTPLKATVELLLRQSDENQVLPLERQRSTLERLRRQVDRLTRLVSDMLDMARIQGGRLAMRRASMDLTALAREVADRIQHSSRERSAPIQLELPEGPLLGVWDEQRLDQLLTNLIENAARYSPPDAPIQVCIGSTADRALIEVKDQGIGVPAESLPSLFTPFYRARNAAQHYAGGLGLGLAICREIVERHGGTIQASSAGPGQGTRFSVSLPIDSQDTP</sequence>
<dbReference type="GO" id="GO:0005886">
    <property type="term" value="C:plasma membrane"/>
    <property type="evidence" value="ECO:0007669"/>
    <property type="project" value="UniProtKB-SubCell"/>
</dbReference>
<evidence type="ECO:0000256" key="12">
    <source>
        <dbReference type="SAM" id="Coils"/>
    </source>
</evidence>
<keyword evidence="12" id="KW-0175">Coiled coil</keyword>
<feature type="region of interest" description="Disordered" evidence="13">
    <location>
        <begin position="830"/>
        <end position="855"/>
    </location>
</feature>
<name>Q09CU0_STIAD</name>
<keyword evidence="4" id="KW-1003">Cell membrane</keyword>
<evidence type="ECO:0000256" key="10">
    <source>
        <dbReference type="ARBA" id="ARBA00023012"/>
    </source>
</evidence>
<evidence type="ECO:0000256" key="8">
    <source>
        <dbReference type="ARBA" id="ARBA00022777"/>
    </source>
</evidence>
<dbReference type="InterPro" id="IPR003661">
    <property type="entry name" value="HisK_dim/P_dom"/>
</dbReference>
<comment type="catalytic activity">
    <reaction evidence="1">
        <text>ATP + protein L-histidine = ADP + protein N-phospho-L-histidine.</text>
        <dbReference type="EC" id="2.7.13.3"/>
    </reaction>
</comment>
<evidence type="ECO:0000256" key="9">
    <source>
        <dbReference type="ARBA" id="ARBA00022989"/>
    </source>
</evidence>
<dbReference type="PROSITE" id="PS50109">
    <property type="entry name" value="HIS_KIN"/>
    <property type="match status" value="1"/>
</dbReference>
<dbReference type="EMBL" id="AAMD01000005">
    <property type="protein sequence ID" value="EAU69512.1"/>
    <property type="molecule type" value="Genomic_DNA"/>
</dbReference>
<dbReference type="Gene3D" id="3.30.450.20">
    <property type="entry name" value="PAS domain"/>
    <property type="match status" value="1"/>
</dbReference>
<accession>Q09CU0</accession>
<feature type="transmembrane region" description="Helical" evidence="14">
    <location>
        <begin position="241"/>
        <end position="258"/>
    </location>
</feature>
<dbReference type="InterPro" id="IPR036097">
    <property type="entry name" value="HisK_dim/P_sf"/>
</dbReference>
<feature type="transmembrane region" description="Helical" evidence="14">
    <location>
        <begin position="184"/>
        <end position="204"/>
    </location>
</feature>
<evidence type="ECO:0000313" key="18">
    <source>
        <dbReference type="Proteomes" id="UP000032702"/>
    </source>
</evidence>
<protein>
    <recommendedName>
        <fullName evidence="3">histidine kinase</fullName>
        <ecNumber evidence="3">2.7.13.3</ecNumber>
    </recommendedName>
</protein>
<keyword evidence="5" id="KW-0597">Phosphoprotein</keyword>
<evidence type="ECO:0000256" key="1">
    <source>
        <dbReference type="ARBA" id="ARBA00000085"/>
    </source>
</evidence>
<dbReference type="InterPro" id="IPR003660">
    <property type="entry name" value="HAMP_dom"/>
</dbReference>
<dbReference type="InterPro" id="IPR050736">
    <property type="entry name" value="Sensor_HK_Regulatory"/>
</dbReference>
<dbReference type="CDD" id="cd06225">
    <property type="entry name" value="HAMP"/>
    <property type="match status" value="1"/>
</dbReference>
<dbReference type="PROSITE" id="PS50885">
    <property type="entry name" value="HAMP"/>
    <property type="match status" value="1"/>
</dbReference>
<dbReference type="Pfam" id="PF02743">
    <property type="entry name" value="dCache_1"/>
    <property type="match status" value="1"/>
</dbReference>
<evidence type="ECO:0000256" key="6">
    <source>
        <dbReference type="ARBA" id="ARBA00022679"/>
    </source>
</evidence>
<dbReference type="InterPro" id="IPR005467">
    <property type="entry name" value="His_kinase_dom"/>
</dbReference>
<feature type="transmembrane region" description="Helical" evidence="14">
    <location>
        <begin position="74"/>
        <end position="95"/>
    </location>
</feature>
<keyword evidence="8 17" id="KW-0418">Kinase</keyword>
<dbReference type="AlphaFoldDB" id="Q09CU0"/>
<feature type="coiled-coil region" evidence="12">
    <location>
        <begin position="659"/>
        <end position="686"/>
    </location>
</feature>
<feature type="domain" description="Histidine kinase" evidence="15">
    <location>
        <begin position="628"/>
        <end position="851"/>
    </location>
</feature>
<keyword evidence="11 14" id="KW-0472">Membrane</keyword>
<evidence type="ECO:0000259" key="16">
    <source>
        <dbReference type="PROSITE" id="PS50885"/>
    </source>
</evidence>
<dbReference type="CDD" id="cd18774">
    <property type="entry name" value="PDC2_HK_sensor"/>
    <property type="match status" value="1"/>
</dbReference>
<organism evidence="17 18">
    <name type="scientific">Stigmatella aurantiaca (strain DW4/3-1)</name>
    <dbReference type="NCBI Taxonomy" id="378806"/>
    <lineage>
        <taxon>Bacteria</taxon>
        <taxon>Pseudomonadati</taxon>
        <taxon>Myxococcota</taxon>
        <taxon>Myxococcia</taxon>
        <taxon>Myxococcales</taxon>
        <taxon>Cystobacterineae</taxon>
        <taxon>Archangiaceae</taxon>
        <taxon>Stigmatella</taxon>
    </lineage>
</organism>
<feature type="transmembrane region" description="Helical" evidence="14">
    <location>
        <begin position="537"/>
        <end position="556"/>
    </location>
</feature>
<dbReference type="InterPro" id="IPR033479">
    <property type="entry name" value="dCache_1"/>
</dbReference>
<evidence type="ECO:0000256" key="3">
    <source>
        <dbReference type="ARBA" id="ARBA00012438"/>
    </source>
</evidence>
<dbReference type="SUPFAM" id="SSF55874">
    <property type="entry name" value="ATPase domain of HSP90 chaperone/DNA topoisomerase II/histidine kinase"/>
    <property type="match status" value="1"/>
</dbReference>
<comment type="caution">
    <text evidence="17">The sequence shown here is derived from an EMBL/GenBank/DDBJ whole genome shotgun (WGS) entry which is preliminary data.</text>
</comment>
<evidence type="ECO:0000256" key="4">
    <source>
        <dbReference type="ARBA" id="ARBA00022475"/>
    </source>
</evidence>
<feature type="transmembrane region" description="Helical" evidence="14">
    <location>
        <begin position="43"/>
        <end position="62"/>
    </location>
</feature>
<feature type="transmembrane region" description="Helical" evidence="14">
    <location>
        <begin position="270"/>
        <end position="293"/>
    </location>
</feature>
<evidence type="ECO:0000256" key="13">
    <source>
        <dbReference type="SAM" id="MobiDB-lite"/>
    </source>
</evidence>
<proteinExistence type="predicted"/>
<feature type="transmembrane region" description="Helical" evidence="14">
    <location>
        <begin position="153"/>
        <end position="172"/>
    </location>
</feature>
<dbReference type="Gene3D" id="3.30.565.10">
    <property type="entry name" value="Histidine kinase-like ATPase, C-terminal domain"/>
    <property type="match status" value="1"/>
</dbReference>
<dbReference type="CDD" id="cd00082">
    <property type="entry name" value="HisKA"/>
    <property type="match status" value="1"/>
</dbReference>
<keyword evidence="7 14" id="KW-0812">Transmembrane</keyword>
<dbReference type="Pfam" id="PF00672">
    <property type="entry name" value="HAMP"/>
    <property type="match status" value="1"/>
</dbReference>
<dbReference type="GO" id="GO:0000155">
    <property type="term" value="F:phosphorelay sensor kinase activity"/>
    <property type="evidence" value="ECO:0007669"/>
    <property type="project" value="InterPro"/>
</dbReference>